<evidence type="ECO:0000313" key="9">
    <source>
        <dbReference type="EMBL" id="MFD0284121.1"/>
    </source>
</evidence>
<dbReference type="EMBL" id="JBHTEC010000001">
    <property type="protein sequence ID" value="MFD0284121.1"/>
    <property type="molecule type" value="Genomic_DNA"/>
</dbReference>
<comment type="caution">
    <text evidence="9">The sequence shown here is derived from an EMBL/GenBank/DDBJ whole genome shotgun (WGS) entry which is preliminary data.</text>
</comment>
<comment type="subcellular location">
    <subcellularLocation>
        <location evidence="1">Cell membrane</location>
        <topology evidence="1">Multi-pass membrane protein</topology>
    </subcellularLocation>
</comment>
<keyword evidence="6 8" id="KW-1133">Transmembrane helix</keyword>
<reference evidence="10" key="1">
    <citation type="journal article" date="2019" name="Int. J. Syst. Evol. Microbiol.">
        <title>The Global Catalogue of Microorganisms (GCM) 10K type strain sequencing project: providing services to taxonomists for standard genome sequencing and annotation.</title>
        <authorList>
            <consortium name="The Broad Institute Genomics Platform"/>
            <consortium name="The Broad Institute Genome Sequencing Center for Infectious Disease"/>
            <person name="Wu L."/>
            <person name="Ma J."/>
        </authorList>
    </citation>
    <scope>NUCLEOTIDE SEQUENCE [LARGE SCALE GENOMIC DNA]</scope>
    <source>
        <strain evidence="10">CGMCC 4.7198</strain>
    </source>
</reference>
<accession>A0ABW2VHW5</accession>
<dbReference type="PANTHER" id="PTHR46494:SF1">
    <property type="entry name" value="CORA FAMILY METAL ION TRANSPORTER (EUROFUNG)"/>
    <property type="match status" value="1"/>
</dbReference>
<evidence type="ECO:0000256" key="2">
    <source>
        <dbReference type="ARBA" id="ARBA00009765"/>
    </source>
</evidence>
<dbReference type="RefSeq" id="WP_381262028.1">
    <property type="nucleotide sequence ID" value="NZ_JBHTBI010000058.1"/>
</dbReference>
<evidence type="ECO:0000256" key="8">
    <source>
        <dbReference type="SAM" id="Phobius"/>
    </source>
</evidence>
<evidence type="ECO:0000313" key="10">
    <source>
        <dbReference type="Proteomes" id="UP001596957"/>
    </source>
</evidence>
<dbReference type="InterPro" id="IPR002523">
    <property type="entry name" value="MgTranspt_CorA/ZnTranspt_ZntB"/>
</dbReference>
<dbReference type="Gene3D" id="1.20.58.340">
    <property type="entry name" value="Magnesium transport protein CorA, transmembrane region"/>
    <property type="match status" value="2"/>
</dbReference>
<dbReference type="SUPFAM" id="SSF144083">
    <property type="entry name" value="Magnesium transport protein CorA, transmembrane region"/>
    <property type="match status" value="1"/>
</dbReference>
<evidence type="ECO:0000256" key="4">
    <source>
        <dbReference type="ARBA" id="ARBA00022475"/>
    </source>
</evidence>
<proteinExistence type="inferred from homology"/>
<sequence length="344" mass="38500">MIVSVVSMPEGVVARTALSQAREHLAAPGFVIVDIDQGEEPPPAEQPLSRRLGLDDKAWEWLGRQHEPVRAEYHEGVVGCVVPVIDGNHIIHIHVLASECHLVTVHHGPVGLIGTFIERLPQEMPADATTTAFLFLQGVLDAFRRATAQLLLEVEDIEEAMFEQREPQQVHRLAHLRRRAAQLHRAFLPYAAVAQEFLTRRRMANRDLSEERRALNRMHEHTVQLVMLDIESLQNETRRAADTYASLVADEQNLVINKLAIASVIFLPLTFLTGFFGMNFGYLSNLVSGERSFLTLGVGMQVCALAVSLYFVLYRTHWRQLRAADPAMPPMASPDEQPAGRSTS</sequence>
<keyword evidence="3" id="KW-0813">Transport</keyword>
<dbReference type="InterPro" id="IPR045861">
    <property type="entry name" value="CorA_cytoplasmic_dom"/>
</dbReference>
<dbReference type="PANTHER" id="PTHR46494">
    <property type="entry name" value="CORA FAMILY METAL ION TRANSPORTER (EUROFUNG)"/>
    <property type="match status" value="1"/>
</dbReference>
<evidence type="ECO:0000256" key="6">
    <source>
        <dbReference type="ARBA" id="ARBA00022989"/>
    </source>
</evidence>
<dbReference type="Pfam" id="PF01544">
    <property type="entry name" value="CorA"/>
    <property type="match status" value="1"/>
</dbReference>
<protein>
    <submittedName>
        <fullName evidence="9">CorA family divalent cation transporter</fullName>
    </submittedName>
</protein>
<feature type="transmembrane region" description="Helical" evidence="8">
    <location>
        <begin position="259"/>
        <end position="281"/>
    </location>
</feature>
<evidence type="ECO:0000256" key="5">
    <source>
        <dbReference type="ARBA" id="ARBA00022692"/>
    </source>
</evidence>
<keyword evidence="5 8" id="KW-0812">Transmembrane</keyword>
<evidence type="ECO:0000256" key="3">
    <source>
        <dbReference type="ARBA" id="ARBA00022448"/>
    </source>
</evidence>
<dbReference type="InterPro" id="IPR045863">
    <property type="entry name" value="CorA_TM1_TM2"/>
</dbReference>
<evidence type="ECO:0000256" key="1">
    <source>
        <dbReference type="ARBA" id="ARBA00004651"/>
    </source>
</evidence>
<feature type="transmembrane region" description="Helical" evidence="8">
    <location>
        <begin position="293"/>
        <end position="313"/>
    </location>
</feature>
<organism evidence="9 10">
    <name type="scientific">Streptomyces lutosisoli</name>
    <dbReference type="NCBI Taxonomy" id="2665721"/>
    <lineage>
        <taxon>Bacteria</taxon>
        <taxon>Bacillati</taxon>
        <taxon>Actinomycetota</taxon>
        <taxon>Actinomycetes</taxon>
        <taxon>Kitasatosporales</taxon>
        <taxon>Streptomycetaceae</taxon>
        <taxon>Streptomyces</taxon>
    </lineage>
</organism>
<comment type="similarity">
    <text evidence="2">Belongs to the CorA metal ion transporter (MIT) (TC 1.A.35) family.</text>
</comment>
<name>A0ABW2VHW5_9ACTN</name>
<gene>
    <name evidence="9" type="ORF">ACFQZP_21040</name>
</gene>
<keyword evidence="10" id="KW-1185">Reference proteome</keyword>
<keyword evidence="4" id="KW-1003">Cell membrane</keyword>
<dbReference type="SUPFAM" id="SSF143865">
    <property type="entry name" value="CorA soluble domain-like"/>
    <property type="match status" value="1"/>
</dbReference>
<dbReference type="Proteomes" id="UP001596957">
    <property type="component" value="Unassembled WGS sequence"/>
</dbReference>
<keyword evidence="7 8" id="KW-0472">Membrane</keyword>
<evidence type="ECO:0000256" key="7">
    <source>
        <dbReference type="ARBA" id="ARBA00023136"/>
    </source>
</evidence>